<accession>A0A0R1LGU0</accession>
<dbReference type="EMBL" id="AZDV01000023">
    <property type="protein sequence ID" value="KRK94957.1"/>
    <property type="molecule type" value="Genomic_DNA"/>
</dbReference>
<proteinExistence type="predicted"/>
<evidence type="ECO:0000259" key="4">
    <source>
        <dbReference type="Pfam" id="PF06458"/>
    </source>
</evidence>
<dbReference type="Pfam" id="PF06458">
    <property type="entry name" value="MucBP"/>
    <property type="match status" value="1"/>
</dbReference>
<feature type="region of interest" description="Disordered" evidence="2">
    <location>
        <begin position="30"/>
        <end position="61"/>
    </location>
</feature>
<evidence type="ECO:0000256" key="3">
    <source>
        <dbReference type="SAM" id="SignalP"/>
    </source>
</evidence>
<keyword evidence="1" id="KW-0677">Repeat</keyword>
<dbReference type="PATRIC" id="fig|1423715.3.peg.2212"/>
<evidence type="ECO:0000256" key="2">
    <source>
        <dbReference type="SAM" id="MobiDB-lite"/>
    </source>
</evidence>
<evidence type="ECO:0000256" key="1">
    <source>
        <dbReference type="ARBA" id="ARBA00022737"/>
    </source>
</evidence>
<dbReference type="Gene3D" id="3.10.20.320">
    <property type="entry name" value="Putative peptidoglycan bound protein (lpxtg motif)"/>
    <property type="match status" value="1"/>
</dbReference>
<comment type="caution">
    <text evidence="5">The sequence shown here is derived from an EMBL/GenBank/DDBJ whole genome shotgun (WGS) entry which is preliminary data.</text>
</comment>
<feature type="region of interest" description="Disordered" evidence="2">
    <location>
        <begin position="129"/>
        <end position="167"/>
    </location>
</feature>
<feature type="signal peptide" evidence="3">
    <location>
        <begin position="1"/>
        <end position="33"/>
    </location>
</feature>
<name>A0A0R1LGU0_9LACO</name>
<feature type="compositionally biased region" description="Polar residues" evidence="2">
    <location>
        <begin position="131"/>
        <end position="143"/>
    </location>
</feature>
<feature type="chain" id="PRO_5006407307" description="MucBP domain-containing protein" evidence="3">
    <location>
        <begin position="34"/>
        <end position="251"/>
    </location>
</feature>
<dbReference type="Proteomes" id="UP000051955">
    <property type="component" value="Unassembled WGS sequence"/>
</dbReference>
<reference evidence="5 6" key="1">
    <citation type="journal article" date="2015" name="Genome Announc.">
        <title>Expanding the biotechnology potential of lactobacilli through comparative genomics of 213 strains and associated genera.</title>
        <authorList>
            <person name="Sun Z."/>
            <person name="Harris H.M."/>
            <person name="McCann A."/>
            <person name="Guo C."/>
            <person name="Argimon S."/>
            <person name="Zhang W."/>
            <person name="Yang X."/>
            <person name="Jeffery I.B."/>
            <person name="Cooney J.C."/>
            <person name="Kagawa T.F."/>
            <person name="Liu W."/>
            <person name="Song Y."/>
            <person name="Salvetti E."/>
            <person name="Wrobel A."/>
            <person name="Rasinkangas P."/>
            <person name="Parkhill J."/>
            <person name="Rea M.C."/>
            <person name="O'Sullivan O."/>
            <person name="Ritari J."/>
            <person name="Douillard F.P."/>
            <person name="Paul Ross R."/>
            <person name="Yang R."/>
            <person name="Briner A.E."/>
            <person name="Felis G.E."/>
            <person name="de Vos W.M."/>
            <person name="Barrangou R."/>
            <person name="Klaenhammer T.R."/>
            <person name="Caufield P.W."/>
            <person name="Cui Y."/>
            <person name="Zhang H."/>
            <person name="O'Toole P.W."/>
        </authorList>
    </citation>
    <scope>NUCLEOTIDE SEQUENCE [LARGE SCALE GENOMIC DNA]</scope>
    <source>
        <strain evidence="5 6">DSM 19394</strain>
    </source>
</reference>
<gene>
    <name evidence="5" type="ORF">FD25_GL002142</name>
</gene>
<protein>
    <recommendedName>
        <fullName evidence="4">MucBP domain-containing protein</fullName>
    </recommendedName>
</protein>
<keyword evidence="6" id="KW-1185">Reference proteome</keyword>
<feature type="compositionally biased region" description="Low complexity" evidence="2">
    <location>
        <begin position="38"/>
        <end position="52"/>
    </location>
</feature>
<feature type="domain" description="MucBP" evidence="4">
    <location>
        <begin position="64"/>
        <end position="126"/>
    </location>
</feature>
<feature type="compositionally biased region" description="Low complexity" evidence="2">
    <location>
        <begin position="151"/>
        <end position="161"/>
    </location>
</feature>
<dbReference type="AlphaFoldDB" id="A0A0R1LGU0"/>
<sequence>MGVCIMTTQNWIKLTVLAGIVVGSGGLTTTAQAASDPTPTGTTSLQTTATATVPERSPETQTGTVTVYYLTPTGETLAPKKVLTGPVGDHYQVPLLKRDGYLLVKTSGAAKGDFSTTPVTVKLVYQRQRPAKSTVTPTKSQRAATAEQPRATATKTATPTARQVTPRKVVSTRAAVRDEAPQATKARTTTPAKGVVVLGKYPVHQAATPVKRLPQTGEQPANKLWELTGGCLFLATLTGTYALKRRLSWSD</sequence>
<evidence type="ECO:0000313" key="6">
    <source>
        <dbReference type="Proteomes" id="UP000051955"/>
    </source>
</evidence>
<organism evidence="5 6">
    <name type="scientific">Levilactobacillus acidifarinae DSM 19394 = JCM 15949</name>
    <dbReference type="NCBI Taxonomy" id="1423715"/>
    <lineage>
        <taxon>Bacteria</taxon>
        <taxon>Bacillati</taxon>
        <taxon>Bacillota</taxon>
        <taxon>Bacilli</taxon>
        <taxon>Lactobacillales</taxon>
        <taxon>Lactobacillaceae</taxon>
        <taxon>Levilactobacillus</taxon>
    </lineage>
</organism>
<keyword evidence="3" id="KW-0732">Signal</keyword>
<evidence type="ECO:0000313" key="5">
    <source>
        <dbReference type="EMBL" id="KRK94957.1"/>
    </source>
</evidence>
<dbReference type="InterPro" id="IPR009459">
    <property type="entry name" value="MucBP_dom"/>
</dbReference>